<comment type="caution">
    <text evidence="2">The sequence shown here is derived from an EMBL/GenBank/DDBJ whole genome shotgun (WGS) entry which is preliminary data.</text>
</comment>
<reference evidence="2 3" key="1">
    <citation type="submission" date="2022-10" db="EMBL/GenBank/DDBJ databases">
        <title>Defluviimonas sp. nov., isolated from ocean surface water.</title>
        <authorList>
            <person name="He W."/>
            <person name="Wang L."/>
            <person name="Zhang D.-F."/>
        </authorList>
    </citation>
    <scope>NUCLEOTIDE SEQUENCE [LARGE SCALE GENOMIC DNA]</scope>
    <source>
        <strain evidence="2 3">WL0075</strain>
    </source>
</reference>
<dbReference type="InterPro" id="IPR001387">
    <property type="entry name" value="Cro/C1-type_HTH"/>
</dbReference>
<protein>
    <submittedName>
        <fullName evidence="2">Helix-turn-helix domain-containing protein</fullName>
    </submittedName>
</protein>
<dbReference type="SUPFAM" id="SSF47413">
    <property type="entry name" value="lambda repressor-like DNA-binding domains"/>
    <property type="match status" value="1"/>
</dbReference>
<dbReference type="Proteomes" id="UP001652503">
    <property type="component" value="Unassembled WGS sequence"/>
</dbReference>
<evidence type="ECO:0000259" key="1">
    <source>
        <dbReference type="PROSITE" id="PS50943"/>
    </source>
</evidence>
<dbReference type="CDD" id="cd00093">
    <property type="entry name" value="HTH_XRE"/>
    <property type="match status" value="1"/>
</dbReference>
<gene>
    <name evidence="2" type="ORF">OE647_19550</name>
</gene>
<dbReference type="Pfam" id="PF13443">
    <property type="entry name" value="HTH_26"/>
    <property type="match status" value="1"/>
</dbReference>
<dbReference type="InterPro" id="IPR010982">
    <property type="entry name" value="Lambda_DNA-bd_dom_sf"/>
</dbReference>
<feature type="domain" description="HTH cro/C1-type" evidence="1">
    <location>
        <begin position="18"/>
        <end position="63"/>
    </location>
</feature>
<proteinExistence type="predicted"/>
<dbReference type="EMBL" id="JAOWLA010000034">
    <property type="protein sequence ID" value="MCV2866903.1"/>
    <property type="molecule type" value="Genomic_DNA"/>
</dbReference>
<accession>A0ABT2Z701</accession>
<evidence type="ECO:0000313" key="3">
    <source>
        <dbReference type="Proteomes" id="UP001652503"/>
    </source>
</evidence>
<dbReference type="SMART" id="SM00530">
    <property type="entry name" value="HTH_XRE"/>
    <property type="match status" value="1"/>
</dbReference>
<sequence length="277" mass="31496">MSETNFQRNLRLLTNYSISIAEVCRRLQINRQQFHRYLSGSARPSPRKMLKICDHFGVEESELLMDHAQFREIIAIRRHSGAALDPLGEFIVGLSKVNPRSTRQLESYLGFYYSYFRPVEFPDMVLRSLVSVFTRAGFVYVKTVENYSAVKRRSRRILKHTGVMYHTGERLIVHEREAIVGQMMWTTILLPSRPDQVSVMPGLTLGVSSGTKRDVACYRVIWEALGDSVDIRAALAGAGLYDLNSPVIPRDIRAAINNDITPTEGAFVARDWINETA</sequence>
<dbReference type="Gene3D" id="1.10.260.40">
    <property type="entry name" value="lambda repressor-like DNA-binding domains"/>
    <property type="match status" value="1"/>
</dbReference>
<dbReference type="RefSeq" id="WP_263723452.1">
    <property type="nucleotide sequence ID" value="NZ_JAOWLA010000034.1"/>
</dbReference>
<evidence type="ECO:0000313" key="2">
    <source>
        <dbReference type="EMBL" id="MCV2866903.1"/>
    </source>
</evidence>
<dbReference type="PROSITE" id="PS50943">
    <property type="entry name" value="HTH_CROC1"/>
    <property type="match status" value="1"/>
</dbReference>
<organism evidence="2 3">
    <name type="scientific">Albidovulum sediminicola</name>
    <dbReference type="NCBI Taxonomy" id="2984331"/>
    <lineage>
        <taxon>Bacteria</taxon>
        <taxon>Pseudomonadati</taxon>
        <taxon>Pseudomonadota</taxon>
        <taxon>Alphaproteobacteria</taxon>
        <taxon>Rhodobacterales</taxon>
        <taxon>Paracoccaceae</taxon>
        <taxon>Albidovulum</taxon>
    </lineage>
</organism>
<name>A0ABT2Z701_9RHOB</name>
<keyword evidence="3" id="KW-1185">Reference proteome</keyword>